<reference evidence="3" key="1">
    <citation type="submission" date="2022-11" db="UniProtKB">
        <authorList>
            <consortium name="WormBaseParasite"/>
        </authorList>
    </citation>
    <scope>IDENTIFICATION</scope>
</reference>
<protein>
    <submittedName>
        <fullName evidence="3">Uncharacterized protein</fullName>
    </submittedName>
</protein>
<organism evidence="2 3">
    <name type="scientific">Panagrolaimus davidi</name>
    <dbReference type="NCBI Taxonomy" id="227884"/>
    <lineage>
        <taxon>Eukaryota</taxon>
        <taxon>Metazoa</taxon>
        <taxon>Ecdysozoa</taxon>
        <taxon>Nematoda</taxon>
        <taxon>Chromadorea</taxon>
        <taxon>Rhabditida</taxon>
        <taxon>Tylenchina</taxon>
        <taxon>Panagrolaimomorpha</taxon>
        <taxon>Panagrolaimoidea</taxon>
        <taxon>Panagrolaimidae</taxon>
        <taxon>Panagrolaimus</taxon>
    </lineage>
</organism>
<evidence type="ECO:0000313" key="3">
    <source>
        <dbReference type="WBParaSite" id="PDA_v2.g5721.t1"/>
    </source>
</evidence>
<feature type="compositionally biased region" description="Gly residues" evidence="1">
    <location>
        <begin position="168"/>
        <end position="182"/>
    </location>
</feature>
<proteinExistence type="predicted"/>
<evidence type="ECO:0000313" key="2">
    <source>
        <dbReference type="Proteomes" id="UP000887578"/>
    </source>
</evidence>
<accession>A0A914QPS1</accession>
<keyword evidence="2" id="KW-1185">Reference proteome</keyword>
<feature type="compositionally biased region" description="Polar residues" evidence="1">
    <location>
        <begin position="122"/>
        <end position="140"/>
    </location>
</feature>
<evidence type="ECO:0000256" key="1">
    <source>
        <dbReference type="SAM" id="MobiDB-lite"/>
    </source>
</evidence>
<dbReference type="Proteomes" id="UP000887578">
    <property type="component" value="Unplaced"/>
</dbReference>
<sequence length="202" mass="21830">MSTTTDSNQVNFNPAWMQTTPLRIDKGSFHRGSDSDDLSKMEMIAPVFAKHRYGREDILAMMQKSTRPPDGLRKCQFFVEEGQLPIILSILNETEMRLQQNINSSKALSLLTHQERQAINGAGNNSQPSSPWATANSNKTAKPGSRWSALTSNDSPSGGSGYVKAGMPRGGGTAGGRGGGIVGNNARGRFDSSRGIFSSLFY</sequence>
<dbReference type="WBParaSite" id="PDA_v2.g5721.t1">
    <property type="protein sequence ID" value="PDA_v2.g5721.t1"/>
    <property type="gene ID" value="PDA_v2.g5721"/>
</dbReference>
<feature type="region of interest" description="Disordered" evidence="1">
    <location>
        <begin position="120"/>
        <end position="188"/>
    </location>
</feature>
<name>A0A914QPS1_9BILA</name>
<feature type="compositionally biased region" description="Polar residues" evidence="1">
    <location>
        <begin position="148"/>
        <end position="157"/>
    </location>
</feature>
<dbReference type="AlphaFoldDB" id="A0A914QPS1"/>